<reference evidence="4" key="1">
    <citation type="journal article" date="2021" name="Sci. Rep.">
        <title>Diploid genomic architecture of Nitzschia inconspicua, an elite biomass production diatom.</title>
        <authorList>
            <person name="Oliver A."/>
            <person name="Podell S."/>
            <person name="Pinowska A."/>
            <person name="Traller J.C."/>
            <person name="Smith S.R."/>
            <person name="McClure R."/>
            <person name="Beliaev A."/>
            <person name="Bohutskyi P."/>
            <person name="Hill E.A."/>
            <person name="Rabines A."/>
            <person name="Zheng H."/>
            <person name="Allen L.Z."/>
            <person name="Kuo A."/>
            <person name="Grigoriev I.V."/>
            <person name="Allen A.E."/>
            <person name="Hazlebeck D."/>
            <person name="Allen E.E."/>
        </authorList>
    </citation>
    <scope>NUCLEOTIDE SEQUENCE</scope>
    <source>
        <strain evidence="4">Hildebrandi</strain>
    </source>
</reference>
<dbReference type="OrthoDB" id="48980at2759"/>
<evidence type="ECO:0000256" key="2">
    <source>
        <dbReference type="SAM" id="MobiDB-lite"/>
    </source>
</evidence>
<accession>A0A9K3LX76</accession>
<comment type="caution">
    <text evidence="4">The sequence shown here is derived from an EMBL/GenBank/DDBJ whole genome shotgun (WGS) entry which is preliminary data.</text>
</comment>
<evidence type="ECO:0000256" key="1">
    <source>
        <dbReference type="SAM" id="Coils"/>
    </source>
</evidence>
<proteinExistence type="predicted"/>
<protein>
    <submittedName>
        <fullName evidence="4">Uncharacterized protein</fullName>
    </submittedName>
</protein>
<dbReference type="EMBL" id="JAGRRH010000005">
    <property type="protein sequence ID" value="KAG7370144.1"/>
    <property type="molecule type" value="Genomic_DNA"/>
</dbReference>
<keyword evidence="5" id="KW-1185">Reference proteome</keyword>
<gene>
    <name evidence="4" type="ORF">IV203_027890</name>
</gene>
<feature type="region of interest" description="Disordered" evidence="2">
    <location>
        <begin position="1"/>
        <end position="39"/>
    </location>
</feature>
<evidence type="ECO:0000256" key="3">
    <source>
        <dbReference type="SAM" id="Phobius"/>
    </source>
</evidence>
<keyword evidence="3" id="KW-0472">Membrane</keyword>
<sequence length="335" mass="37490">MEDLSTNDIEARETPTERSSLLGDDEQPQPLRGLPQSTRKEQAMAGLAAVSFAASIASLIFSSNIIVFVSGTAGAILSPYAAVQQRKIKDIDALEETTERMKKGVTQLQTENKKLQASVKQLESSISNLKAIKQRFNILQSVQGQSIDELENQLDESRKILAMQKESLSADILSNIMTVVIAADDNGDLLLSDKEIDEVTKNIQSLHGVDFNEAQLKKLIISKGRDIPGLMDMVKTLLESETVETALEKFRQEYLQAEQEPFPTPTITLTTGKTKNLTMQERCLHCNRNRGIWVKINSVYPPALSSKTHRFFFMDKKGRNPMVDPIYSNEKFMDH</sequence>
<dbReference type="Proteomes" id="UP000693970">
    <property type="component" value="Unassembled WGS sequence"/>
</dbReference>
<evidence type="ECO:0000313" key="5">
    <source>
        <dbReference type="Proteomes" id="UP000693970"/>
    </source>
</evidence>
<organism evidence="4 5">
    <name type="scientific">Nitzschia inconspicua</name>
    <dbReference type="NCBI Taxonomy" id="303405"/>
    <lineage>
        <taxon>Eukaryota</taxon>
        <taxon>Sar</taxon>
        <taxon>Stramenopiles</taxon>
        <taxon>Ochrophyta</taxon>
        <taxon>Bacillariophyta</taxon>
        <taxon>Bacillariophyceae</taxon>
        <taxon>Bacillariophycidae</taxon>
        <taxon>Bacillariales</taxon>
        <taxon>Bacillariaceae</taxon>
        <taxon>Nitzschia</taxon>
    </lineage>
</organism>
<evidence type="ECO:0000313" key="4">
    <source>
        <dbReference type="EMBL" id="KAG7370144.1"/>
    </source>
</evidence>
<feature type="coiled-coil region" evidence="1">
    <location>
        <begin position="91"/>
        <end position="167"/>
    </location>
</feature>
<keyword evidence="3" id="KW-1133">Transmembrane helix</keyword>
<keyword evidence="1" id="KW-0175">Coiled coil</keyword>
<name>A0A9K3LX76_9STRA</name>
<dbReference type="AlphaFoldDB" id="A0A9K3LX76"/>
<keyword evidence="3" id="KW-0812">Transmembrane</keyword>
<feature type="transmembrane region" description="Helical" evidence="3">
    <location>
        <begin position="42"/>
        <end position="59"/>
    </location>
</feature>
<reference evidence="4" key="2">
    <citation type="submission" date="2021-04" db="EMBL/GenBank/DDBJ databases">
        <authorList>
            <person name="Podell S."/>
        </authorList>
    </citation>
    <scope>NUCLEOTIDE SEQUENCE</scope>
    <source>
        <strain evidence="4">Hildebrandi</strain>
    </source>
</reference>